<protein>
    <recommendedName>
        <fullName evidence="4">Carbohydrate ABC transporter substrate-binding protein, CUT1 family</fullName>
    </recommendedName>
</protein>
<feature type="chain" id="PRO_5038380190" description="Carbohydrate ABC transporter substrate-binding protein, CUT1 family" evidence="1">
    <location>
        <begin position="23"/>
        <end position="427"/>
    </location>
</feature>
<dbReference type="Gene3D" id="3.40.190.10">
    <property type="entry name" value="Periplasmic binding protein-like II"/>
    <property type="match status" value="1"/>
</dbReference>
<evidence type="ECO:0008006" key="4">
    <source>
        <dbReference type="Google" id="ProtNLM"/>
    </source>
</evidence>
<accession>A0A8J3J0P2</accession>
<reference evidence="2" key="1">
    <citation type="submission" date="2021-01" db="EMBL/GenBank/DDBJ databases">
        <title>Whole genome shotgun sequence of Actinocatenispora rupis NBRC 107355.</title>
        <authorList>
            <person name="Komaki H."/>
            <person name="Tamura T."/>
        </authorList>
    </citation>
    <scope>NUCLEOTIDE SEQUENCE</scope>
    <source>
        <strain evidence="2">NBRC 107355</strain>
    </source>
</reference>
<dbReference type="Pfam" id="PF01547">
    <property type="entry name" value="SBP_bac_1"/>
    <property type="match status" value="1"/>
</dbReference>
<dbReference type="AlphaFoldDB" id="A0A8J3J0P2"/>
<evidence type="ECO:0000313" key="3">
    <source>
        <dbReference type="Proteomes" id="UP000612808"/>
    </source>
</evidence>
<dbReference type="InterPro" id="IPR050490">
    <property type="entry name" value="Bact_solute-bd_prot1"/>
</dbReference>
<sequence>MQRRTLLAVVPAALVAAGTAGCSSGSSDGPVTLRFLSLAWQKESIAANKKLVAEWNKKNPKIQVKYVQGSWDNVHDQLVTAFEGGDAPDVIHDESPDIAGFAAQNYLQDLTDLLPSALKNDISAQSWDTVKFAGGGIYGVPFLQESQIFVANRKLLQQAKVRIPTVDAPWTWDEYAEVCRKLTVKGKQYGVAWPLSAPVNKVLNLSLNFDGTFFGTSGGKTTVHVGDNEKQVLRRIHDQLWVDHSADPATVGMKGADPLPAFFAGKYAMVPAGVYFRQQVVQGAPKGFDWVTIPPLKGTSQHQGATSQTLSIPADGKNQKQAMQFISFLLNGPNQATLALGDWLVPTSKEAAKDPRLTTTKDDWNVATASQQNLVVAPYLKVDGFDEWKTKVATPAMQQYFNNKISLDALATKLVKDGNEVLKRYQK</sequence>
<comment type="caution">
    <text evidence="2">The sequence shown here is derived from an EMBL/GenBank/DDBJ whole genome shotgun (WGS) entry which is preliminary data.</text>
</comment>
<gene>
    <name evidence="2" type="ORF">Aru02nite_29420</name>
</gene>
<dbReference type="SUPFAM" id="SSF53850">
    <property type="entry name" value="Periplasmic binding protein-like II"/>
    <property type="match status" value="1"/>
</dbReference>
<organism evidence="2 3">
    <name type="scientific">Actinocatenispora rupis</name>
    <dbReference type="NCBI Taxonomy" id="519421"/>
    <lineage>
        <taxon>Bacteria</taxon>
        <taxon>Bacillati</taxon>
        <taxon>Actinomycetota</taxon>
        <taxon>Actinomycetes</taxon>
        <taxon>Micromonosporales</taxon>
        <taxon>Micromonosporaceae</taxon>
        <taxon>Actinocatenispora</taxon>
    </lineage>
</organism>
<dbReference type="Proteomes" id="UP000612808">
    <property type="component" value="Unassembled WGS sequence"/>
</dbReference>
<keyword evidence="1" id="KW-0732">Signal</keyword>
<keyword evidence="3" id="KW-1185">Reference proteome</keyword>
<dbReference type="InterPro" id="IPR006059">
    <property type="entry name" value="SBP"/>
</dbReference>
<proteinExistence type="predicted"/>
<name>A0A8J3J0P2_9ACTN</name>
<evidence type="ECO:0000256" key="1">
    <source>
        <dbReference type="SAM" id="SignalP"/>
    </source>
</evidence>
<dbReference type="EMBL" id="BOMB01000016">
    <property type="protein sequence ID" value="GID12053.1"/>
    <property type="molecule type" value="Genomic_DNA"/>
</dbReference>
<feature type="signal peptide" evidence="1">
    <location>
        <begin position="1"/>
        <end position="22"/>
    </location>
</feature>
<dbReference type="RefSeq" id="WP_203658040.1">
    <property type="nucleotide sequence ID" value="NZ_BAAAZM010000009.1"/>
</dbReference>
<dbReference type="CDD" id="cd13585">
    <property type="entry name" value="PBP2_TMBP_like"/>
    <property type="match status" value="1"/>
</dbReference>
<evidence type="ECO:0000313" key="2">
    <source>
        <dbReference type="EMBL" id="GID12053.1"/>
    </source>
</evidence>
<dbReference type="PANTHER" id="PTHR43649">
    <property type="entry name" value="ARABINOSE-BINDING PROTEIN-RELATED"/>
    <property type="match status" value="1"/>
</dbReference>
<dbReference type="PANTHER" id="PTHR43649:SF30">
    <property type="entry name" value="ABC TRANSPORTER SUBSTRATE-BINDING PROTEIN"/>
    <property type="match status" value="1"/>
</dbReference>
<dbReference type="PROSITE" id="PS51257">
    <property type="entry name" value="PROKAR_LIPOPROTEIN"/>
    <property type="match status" value="1"/>
</dbReference>